<dbReference type="PANTHER" id="PTHR19288">
    <property type="entry name" value="4-NITROPHENYLPHOSPHATASE-RELATED"/>
    <property type="match status" value="1"/>
</dbReference>
<sequence>MPIKAALIDLSGTLHVEDEPTPNAIRALQKYLRESGIAVKFVTNTTKESKSTLHNRLTKIGFNLNIEEIYSSLSAAVAFVNAEKLNPFYLLTDDARQDFPAEDKSRPLDSVVVGLAPNAYDYEHMNKAFNALPATLTAAECVMIGDDANDDIAGAMNVGMHGVLVKTGKFLPAALSAMTTPPTVVLDNFAEAVEWILCKKPC</sequence>
<evidence type="ECO:0000313" key="2">
    <source>
        <dbReference type="Proteomes" id="UP000494163"/>
    </source>
</evidence>
<dbReference type="GO" id="GO:0005737">
    <property type="term" value="C:cytoplasm"/>
    <property type="evidence" value="ECO:0007669"/>
    <property type="project" value="TreeGrafter"/>
</dbReference>
<dbReference type="PANTHER" id="PTHR19288:SF46">
    <property type="entry name" value="HALOACID DEHALOGENASE-LIKE HYDROLASE DOMAIN-CONTAINING PROTEIN 2"/>
    <property type="match status" value="1"/>
</dbReference>
<dbReference type="InterPro" id="IPR036412">
    <property type="entry name" value="HAD-like_sf"/>
</dbReference>
<keyword evidence="2" id="KW-1185">Reference proteome</keyword>
<protein>
    <submittedName>
        <fullName evidence="1">Maker556</fullName>
    </submittedName>
</protein>
<name>A0A0M4EGL1_DROBS</name>
<dbReference type="AlphaFoldDB" id="A0A0M4EGL1"/>
<dbReference type="Gene3D" id="3.40.50.1000">
    <property type="entry name" value="HAD superfamily/HAD-like"/>
    <property type="match status" value="3"/>
</dbReference>
<dbReference type="OrthoDB" id="426235at2759"/>
<dbReference type="OMA" id="FTCESFP"/>
<reference evidence="1 2" key="1">
    <citation type="submission" date="2015-08" db="EMBL/GenBank/DDBJ databases">
        <title>Ancestral chromatin configuration constrains chromatin evolution on differentiating sex chromosomes in Drosophila.</title>
        <authorList>
            <person name="Zhou Q."/>
            <person name="Bachtrog D."/>
        </authorList>
    </citation>
    <scope>NUCLEOTIDE SEQUENCE [LARGE SCALE GENOMIC DNA]</scope>
    <source>
        <tissue evidence="1">Whole larvae</tissue>
    </source>
</reference>
<dbReference type="InterPro" id="IPR006357">
    <property type="entry name" value="HAD-SF_hydro_IIA"/>
</dbReference>
<dbReference type="STRING" id="30019.A0A0M4EGL1"/>
<dbReference type="Pfam" id="PF13242">
    <property type="entry name" value="Hydrolase_like"/>
    <property type="match status" value="1"/>
</dbReference>
<proteinExistence type="predicted"/>
<dbReference type="Proteomes" id="UP000494163">
    <property type="component" value="Chromosome 2L"/>
</dbReference>
<evidence type="ECO:0000313" key="1">
    <source>
        <dbReference type="EMBL" id="ALC39880.1"/>
    </source>
</evidence>
<gene>
    <name evidence="1" type="ORF">Dbus_chr2Lg1965</name>
</gene>
<dbReference type="SUPFAM" id="SSF56784">
    <property type="entry name" value="HAD-like"/>
    <property type="match status" value="1"/>
</dbReference>
<dbReference type="Pfam" id="PF13344">
    <property type="entry name" value="Hydrolase_6"/>
    <property type="match status" value="1"/>
</dbReference>
<dbReference type="SMR" id="A0A0M4EGL1"/>
<accession>A0A0M4EGL1</accession>
<organism evidence="1 2">
    <name type="scientific">Drosophila busckii</name>
    <name type="common">Fruit fly</name>
    <dbReference type="NCBI Taxonomy" id="30019"/>
    <lineage>
        <taxon>Eukaryota</taxon>
        <taxon>Metazoa</taxon>
        <taxon>Ecdysozoa</taxon>
        <taxon>Arthropoda</taxon>
        <taxon>Hexapoda</taxon>
        <taxon>Insecta</taxon>
        <taxon>Pterygota</taxon>
        <taxon>Neoptera</taxon>
        <taxon>Endopterygota</taxon>
        <taxon>Diptera</taxon>
        <taxon>Brachycera</taxon>
        <taxon>Muscomorpha</taxon>
        <taxon>Ephydroidea</taxon>
        <taxon>Drosophilidae</taxon>
        <taxon>Drosophila</taxon>
    </lineage>
</organism>
<dbReference type="GO" id="GO:0016791">
    <property type="term" value="F:phosphatase activity"/>
    <property type="evidence" value="ECO:0007669"/>
    <property type="project" value="TreeGrafter"/>
</dbReference>
<dbReference type="EMBL" id="CP012523">
    <property type="protein sequence ID" value="ALC39880.1"/>
    <property type="molecule type" value="Genomic_DNA"/>
</dbReference>
<dbReference type="InterPro" id="IPR023214">
    <property type="entry name" value="HAD_sf"/>
</dbReference>